<dbReference type="EMBL" id="PEOG01000032">
    <property type="protein sequence ID" value="PIM52724.1"/>
    <property type="molecule type" value="Genomic_DNA"/>
</dbReference>
<dbReference type="PROSITE" id="PS50835">
    <property type="entry name" value="IG_LIKE"/>
    <property type="match status" value="1"/>
</dbReference>
<comment type="caution">
    <text evidence="4">The sequence shown here is derived from an EMBL/GenBank/DDBJ whole genome shotgun (WGS) entry which is preliminary data.</text>
</comment>
<dbReference type="AlphaFoldDB" id="A0A2G9CAT9"/>
<dbReference type="OrthoDB" id="9093108at2"/>
<dbReference type="InterPro" id="IPR013783">
    <property type="entry name" value="Ig-like_fold"/>
</dbReference>
<proteinExistence type="predicted"/>
<dbReference type="InterPro" id="IPR007110">
    <property type="entry name" value="Ig-like_dom"/>
</dbReference>
<evidence type="ECO:0000259" key="3">
    <source>
        <dbReference type="PROSITE" id="PS50835"/>
    </source>
</evidence>
<dbReference type="PROSITE" id="PS51257">
    <property type="entry name" value="PROKAR_LIPOPROTEIN"/>
    <property type="match status" value="1"/>
</dbReference>
<dbReference type="Proteomes" id="UP000231501">
    <property type="component" value="Unassembled WGS sequence"/>
</dbReference>
<dbReference type="RefSeq" id="WP_099862100.1">
    <property type="nucleotide sequence ID" value="NZ_PEOG01000032.1"/>
</dbReference>
<protein>
    <recommendedName>
        <fullName evidence="3">Ig-like domain-containing protein</fullName>
    </recommendedName>
</protein>
<feature type="signal peptide" evidence="2">
    <location>
        <begin position="1"/>
        <end position="20"/>
    </location>
</feature>
<feature type="domain" description="Ig-like" evidence="3">
    <location>
        <begin position="59"/>
        <end position="139"/>
    </location>
</feature>
<dbReference type="SUPFAM" id="SSF48726">
    <property type="entry name" value="Immunoglobulin"/>
    <property type="match status" value="1"/>
</dbReference>
<dbReference type="InterPro" id="IPR036179">
    <property type="entry name" value="Ig-like_dom_sf"/>
</dbReference>
<organism evidence="4 5">
    <name type="scientific">Roseateles chitinivorans</name>
    <dbReference type="NCBI Taxonomy" id="2917965"/>
    <lineage>
        <taxon>Bacteria</taxon>
        <taxon>Pseudomonadati</taxon>
        <taxon>Pseudomonadota</taxon>
        <taxon>Betaproteobacteria</taxon>
        <taxon>Burkholderiales</taxon>
        <taxon>Sphaerotilaceae</taxon>
        <taxon>Roseateles</taxon>
    </lineage>
</organism>
<keyword evidence="2" id="KW-0732">Signal</keyword>
<feature type="chain" id="PRO_5013876725" description="Ig-like domain-containing protein" evidence="2">
    <location>
        <begin position="21"/>
        <end position="458"/>
    </location>
</feature>
<sequence>MVSTRHQNAAILAAVAVLVAACGGGGGEAGAPLTGTNNPPTAGTPSTPTTPGTPTGTAPTLQTQPANATVLTDATASFAVTASGSDLVYQWKRNGADIAGATSSTYTTPPATYANHGDRYTVVVSNKGGRVTSNAAQLTLKLSANQQAFESTILSPQPGNFNLLWSLLLSGPQVKGSSFVISDFGQLALSPLTNGPQTYRQSDPISLTATLTLLTPPATRVLKDGAVRVVPSTGGTLRASYVGSDVRMDTLASDNTTVAYSTIRSEYQAVALTGTLDNAPDEFKHFYNAVFANPGVLDSTAAFAAGAGYLKYTQKAAGDRYDVFDCRGATAGPAVSSCVDGSTLTAVLSAGFSSGSDGRTYHLADGEIRTVGGVPIWVASSPRPQSSTLSATVQYRIYFELGGNVYTGSMIKDGTPLGGGSWVSNPAGATLFDRLTFLTYQIRLNQAARDSLKAAVKI</sequence>
<accession>A0A2G9CAT9</accession>
<dbReference type="Gene3D" id="2.60.40.10">
    <property type="entry name" value="Immunoglobulins"/>
    <property type="match status" value="1"/>
</dbReference>
<evidence type="ECO:0000313" key="5">
    <source>
        <dbReference type="Proteomes" id="UP000231501"/>
    </source>
</evidence>
<evidence type="ECO:0000256" key="2">
    <source>
        <dbReference type="SAM" id="SignalP"/>
    </source>
</evidence>
<feature type="region of interest" description="Disordered" evidence="1">
    <location>
        <begin position="31"/>
        <end position="62"/>
    </location>
</feature>
<evidence type="ECO:0000256" key="1">
    <source>
        <dbReference type="SAM" id="MobiDB-lite"/>
    </source>
</evidence>
<keyword evidence="5" id="KW-1185">Reference proteome</keyword>
<evidence type="ECO:0000313" key="4">
    <source>
        <dbReference type="EMBL" id="PIM52724.1"/>
    </source>
</evidence>
<gene>
    <name evidence="4" type="ORF">CS062_13235</name>
</gene>
<name>A0A2G9CAT9_9BURK</name>
<reference evidence="4 5" key="1">
    <citation type="submission" date="2017-11" db="EMBL/GenBank/DDBJ databases">
        <title>Draft genome sequence of Mitsuaria sp. HWN-4.</title>
        <authorList>
            <person name="Gundlapally S.R."/>
        </authorList>
    </citation>
    <scope>NUCLEOTIDE SEQUENCE [LARGE SCALE GENOMIC DNA]</scope>
    <source>
        <strain evidence="4 5">HWN-4</strain>
    </source>
</reference>